<dbReference type="OrthoDB" id="440553at2759"/>
<feature type="transmembrane region" description="Helical" evidence="2">
    <location>
        <begin position="58"/>
        <end position="78"/>
    </location>
</feature>
<comment type="caution">
    <text evidence="3">The sequence shown here is derived from an EMBL/GenBank/DDBJ whole genome shotgun (WGS) entry which is preliminary data.</text>
</comment>
<reference evidence="3" key="1">
    <citation type="submission" date="2020-11" db="EMBL/GenBank/DDBJ databases">
        <authorList>
            <consortium name="DOE Joint Genome Institute"/>
            <person name="Ahrendt S."/>
            <person name="Riley R."/>
            <person name="Andreopoulos W."/>
            <person name="Labutti K."/>
            <person name="Pangilinan J."/>
            <person name="Ruiz-Duenas F.J."/>
            <person name="Barrasa J.M."/>
            <person name="Sanchez-Garcia M."/>
            <person name="Camarero S."/>
            <person name="Miyauchi S."/>
            <person name="Serrano A."/>
            <person name="Linde D."/>
            <person name="Babiker R."/>
            <person name="Drula E."/>
            <person name="Ayuso-Fernandez I."/>
            <person name="Pacheco R."/>
            <person name="Padilla G."/>
            <person name="Ferreira P."/>
            <person name="Barriuso J."/>
            <person name="Kellner H."/>
            <person name="Castanera R."/>
            <person name="Alfaro M."/>
            <person name="Ramirez L."/>
            <person name="Pisabarro A.G."/>
            <person name="Kuo A."/>
            <person name="Tritt A."/>
            <person name="Lipzen A."/>
            <person name="He G."/>
            <person name="Yan M."/>
            <person name="Ng V."/>
            <person name="Cullen D."/>
            <person name="Martin F."/>
            <person name="Rosso M.-N."/>
            <person name="Henrissat B."/>
            <person name="Hibbett D."/>
            <person name="Martinez A.T."/>
            <person name="Grigoriev I.V."/>
        </authorList>
    </citation>
    <scope>NUCLEOTIDE SEQUENCE</scope>
    <source>
        <strain evidence="3">CIRM-BRFM 674</strain>
    </source>
</reference>
<protein>
    <submittedName>
        <fullName evidence="3">Uncharacterized protein</fullName>
    </submittedName>
</protein>
<accession>A0A9P5YWJ2</accession>
<organism evidence="3 4">
    <name type="scientific">Pholiota conissans</name>
    <dbReference type="NCBI Taxonomy" id="109636"/>
    <lineage>
        <taxon>Eukaryota</taxon>
        <taxon>Fungi</taxon>
        <taxon>Dikarya</taxon>
        <taxon>Basidiomycota</taxon>
        <taxon>Agaricomycotina</taxon>
        <taxon>Agaricomycetes</taxon>
        <taxon>Agaricomycetidae</taxon>
        <taxon>Agaricales</taxon>
        <taxon>Agaricineae</taxon>
        <taxon>Strophariaceae</taxon>
        <taxon>Pholiota</taxon>
    </lineage>
</organism>
<keyword evidence="2" id="KW-1133">Transmembrane helix</keyword>
<dbReference type="Gene3D" id="1.20.1720.10">
    <property type="entry name" value="Multidrug resistance protein D"/>
    <property type="match status" value="1"/>
</dbReference>
<feature type="compositionally biased region" description="Low complexity" evidence="1">
    <location>
        <begin position="37"/>
        <end position="46"/>
    </location>
</feature>
<gene>
    <name evidence="3" type="ORF">BDN70DRAFT_922917</name>
</gene>
<keyword evidence="4" id="KW-1185">Reference proteome</keyword>
<proteinExistence type="predicted"/>
<evidence type="ECO:0000313" key="3">
    <source>
        <dbReference type="EMBL" id="KAF9477002.1"/>
    </source>
</evidence>
<dbReference type="SUPFAM" id="SSF103473">
    <property type="entry name" value="MFS general substrate transporter"/>
    <property type="match status" value="1"/>
</dbReference>
<evidence type="ECO:0000313" key="4">
    <source>
        <dbReference type="Proteomes" id="UP000807469"/>
    </source>
</evidence>
<evidence type="ECO:0000256" key="2">
    <source>
        <dbReference type="SAM" id="Phobius"/>
    </source>
</evidence>
<dbReference type="InterPro" id="IPR036259">
    <property type="entry name" value="MFS_trans_sf"/>
</dbReference>
<evidence type="ECO:0000256" key="1">
    <source>
        <dbReference type="SAM" id="MobiDB-lite"/>
    </source>
</evidence>
<feature type="region of interest" description="Disordered" evidence="1">
    <location>
        <begin position="1"/>
        <end position="49"/>
    </location>
</feature>
<name>A0A9P5YWJ2_9AGAR</name>
<feature type="compositionally biased region" description="Basic and acidic residues" evidence="1">
    <location>
        <begin position="1"/>
        <end position="28"/>
    </location>
</feature>
<keyword evidence="2" id="KW-0472">Membrane</keyword>
<dbReference type="EMBL" id="MU155275">
    <property type="protein sequence ID" value="KAF9477002.1"/>
    <property type="molecule type" value="Genomic_DNA"/>
</dbReference>
<dbReference type="Proteomes" id="UP000807469">
    <property type="component" value="Unassembled WGS sequence"/>
</dbReference>
<dbReference type="AlphaFoldDB" id="A0A9P5YWJ2"/>
<keyword evidence="2" id="KW-0812">Transmembrane</keyword>
<sequence>MNNESNEKNYDKVKKEASDTNSDEHSDEQPPSDAPDDAPATTPPQEEYSKFTKGEKWFIVYFTSFVGFFSPFTSNIYLPALPTLSVAFHKSTELINITVTVYMVLQGVGA</sequence>